<sequence length="105" mass="11840">MSRPSMKRVSLSKYVDLALHRAEYEKGESFDCVVAEAPDLPGCLTQGRTFEEARESLKDAIELWIAVCLSKGQAPPLINGYTIWPSRNLPIKTLAYARDNRKAVW</sequence>
<organism evidence="1 2">
    <name type="scientific">Handelsmanbacteria sp. (strain RIFCSPLOWO2_12_FULL_64_10)</name>
    <dbReference type="NCBI Taxonomy" id="1817868"/>
    <lineage>
        <taxon>Bacteria</taxon>
        <taxon>Candidatus Handelsmaniibacteriota</taxon>
    </lineage>
</organism>
<dbReference type="AlphaFoldDB" id="A0A1F6CBN5"/>
<dbReference type="PANTHER" id="PTHR34504">
    <property type="entry name" value="ANTITOXIN HICB"/>
    <property type="match status" value="1"/>
</dbReference>
<dbReference type="Gene3D" id="3.30.160.250">
    <property type="match status" value="1"/>
</dbReference>
<reference evidence="1 2" key="1">
    <citation type="journal article" date="2016" name="Nat. Commun.">
        <title>Thousands of microbial genomes shed light on interconnected biogeochemical processes in an aquifer system.</title>
        <authorList>
            <person name="Anantharaman K."/>
            <person name="Brown C.T."/>
            <person name="Hug L.A."/>
            <person name="Sharon I."/>
            <person name="Castelle C.J."/>
            <person name="Probst A.J."/>
            <person name="Thomas B.C."/>
            <person name="Singh A."/>
            <person name="Wilkins M.J."/>
            <person name="Karaoz U."/>
            <person name="Brodie E.L."/>
            <person name="Williams K.H."/>
            <person name="Hubbard S.S."/>
            <person name="Banfield J.F."/>
        </authorList>
    </citation>
    <scope>NUCLEOTIDE SEQUENCE [LARGE SCALE GENOMIC DNA]</scope>
    <source>
        <strain evidence="2">RIFCSPLOWO2_12_FULL_64_10</strain>
    </source>
</reference>
<dbReference type="Proteomes" id="UP000178606">
    <property type="component" value="Unassembled WGS sequence"/>
</dbReference>
<dbReference type="Pfam" id="PF21748">
    <property type="entry name" value="UPF0150"/>
    <property type="match status" value="1"/>
</dbReference>
<dbReference type="InterPro" id="IPR049389">
    <property type="entry name" value="TTHA0281-like"/>
</dbReference>
<dbReference type="PANTHER" id="PTHR34504:SF2">
    <property type="entry name" value="UPF0150 PROTEIN SSL0259"/>
    <property type="match status" value="1"/>
</dbReference>
<proteinExistence type="predicted"/>
<accession>A0A1F6CBN5</accession>
<dbReference type="InterPro" id="IPR035069">
    <property type="entry name" value="TTHA1013/TTHA0281-like"/>
</dbReference>
<dbReference type="InterPro" id="IPR051404">
    <property type="entry name" value="TA_system_antitoxin"/>
</dbReference>
<dbReference type="EMBL" id="MFKF01000299">
    <property type="protein sequence ID" value="OGG46586.1"/>
    <property type="molecule type" value="Genomic_DNA"/>
</dbReference>
<comment type="caution">
    <text evidence="1">The sequence shown here is derived from an EMBL/GenBank/DDBJ whole genome shotgun (WGS) entry which is preliminary data.</text>
</comment>
<protein>
    <submittedName>
        <fullName evidence="1">Uncharacterized protein</fullName>
    </submittedName>
</protein>
<evidence type="ECO:0000313" key="1">
    <source>
        <dbReference type="EMBL" id="OGG46586.1"/>
    </source>
</evidence>
<evidence type="ECO:0000313" key="2">
    <source>
        <dbReference type="Proteomes" id="UP000178606"/>
    </source>
</evidence>
<gene>
    <name evidence="1" type="ORF">A3F84_06575</name>
</gene>
<name>A0A1F6CBN5_HANXR</name>
<dbReference type="SUPFAM" id="SSF143100">
    <property type="entry name" value="TTHA1013/TTHA0281-like"/>
    <property type="match status" value="1"/>
</dbReference>